<evidence type="ECO:0000256" key="1">
    <source>
        <dbReference type="ARBA" id="ARBA00004651"/>
    </source>
</evidence>
<evidence type="ECO:0008006" key="8">
    <source>
        <dbReference type="Google" id="ProtNLM"/>
    </source>
</evidence>
<reference evidence="7" key="1">
    <citation type="submission" date="2019-09" db="EMBL/GenBank/DDBJ databases">
        <title>Genomic analysis of Haloferax sp. CBA1149.</title>
        <authorList>
            <person name="Roh S.W."/>
        </authorList>
    </citation>
    <scope>NUCLEOTIDE SEQUENCE</scope>
    <source>
        <strain evidence="7">CBA1149</strain>
    </source>
</reference>
<keyword evidence="2" id="KW-1003">Cell membrane</keyword>
<keyword evidence="3 6" id="KW-0812">Transmembrane</keyword>
<proteinExistence type="predicted"/>
<dbReference type="GO" id="GO:0005886">
    <property type="term" value="C:plasma membrane"/>
    <property type="evidence" value="ECO:0007669"/>
    <property type="project" value="UniProtKB-SubCell"/>
</dbReference>
<feature type="transmembrane region" description="Helical" evidence="6">
    <location>
        <begin position="82"/>
        <end position="108"/>
    </location>
</feature>
<keyword evidence="4 6" id="KW-1133">Transmembrane helix</keyword>
<evidence type="ECO:0000256" key="2">
    <source>
        <dbReference type="ARBA" id="ARBA00022475"/>
    </source>
</evidence>
<evidence type="ECO:0000256" key="5">
    <source>
        <dbReference type="ARBA" id="ARBA00023136"/>
    </source>
</evidence>
<comment type="caution">
    <text evidence="7">The sequence shown here is derived from an EMBL/GenBank/DDBJ whole genome shotgun (WGS) entry which is preliminary data.</text>
</comment>
<dbReference type="PANTHER" id="PTHR34584">
    <property type="entry name" value="NA(+)/H(+) ANTIPORTER SUBUNIT E1"/>
    <property type="match status" value="1"/>
</dbReference>
<comment type="subcellular location">
    <subcellularLocation>
        <location evidence="1">Cell membrane</location>
        <topology evidence="1">Multi-pass membrane protein</topology>
    </subcellularLocation>
</comment>
<organism evidence="7">
    <name type="scientific">Haloferax sp. CBA1149</name>
    <dbReference type="NCBI Taxonomy" id="2650753"/>
    <lineage>
        <taxon>Archaea</taxon>
        <taxon>Methanobacteriati</taxon>
        <taxon>Methanobacteriota</taxon>
        <taxon>Stenosarchaea group</taxon>
        <taxon>Halobacteria</taxon>
        <taxon>Halobacteriales</taxon>
        <taxon>Haloferacaceae</taxon>
        <taxon>Haloferax</taxon>
    </lineage>
</organism>
<dbReference type="Pfam" id="PF01899">
    <property type="entry name" value="MNHE"/>
    <property type="match status" value="1"/>
</dbReference>
<sequence>MQEGWQAVSSLFQPTAPSGLGNAAIGSRIATALVAFAFYIFLGDPTDWFDIVTGAISAVVVAIVMGRVVFERPPTVQTLGTIARALVFLPYLLFAVVRANLSLAAVLLDPRLPIDPTVVRLPAPEGRLATALLANSITLTPGTLTVDIDGDSLVVHTLTHETREELLTGELVRAVNFVVGHGTVEAENAALDVSPSQTQERAR</sequence>
<dbReference type="GO" id="GO:0008324">
    <property type="term" value="F:monoatomic cation transmembrane transporter activity"/>
    <property type="evidence" value="ECO:0007669"/>
    <property type="project" value="InterPro"/>
</dbReference>
<dbReference type="PANTHER" id="PTHR34584:SF1">
    <property type="entry name" value="NA(+)_H(+) ANTIPORTER SUBUNIT E1"/>
    <property type="match status" value="1"/>
</dbReference>
<dbReference type="EMBL" id="VZUS01000004">
    <property type="protein sequence ID" value="KAB1185518.1"/>
    <property type="molecule type" value="Genomic_DNA"/>
</dbReference>
<accession>A0A643JSD3</accession>
<feature type="transmembrane region" description="Helical" evidence="6">
    <location>
        <begin position="48"/>
        <end position="70"/>
    </location>
</feature>
<evidence type="ECO:0000313" key="7">
    <source>
        <dbReference type="EMBL" id="KAB1185518.1"/>
    </source>
</evidence>
<evidence type="ECO:0000256" key="4">
    <source>
        <dbReference type="ARBA" id="ARBA00022989"/>
    </source>
</evidence>
<keyword evidence="5 6" id="KW-0472">Membrane</keyword>
<feature type="transmembrane region" description="Helical" evidence="6">
    <location>
        <begin position="20"/>
        <end position="42"/>
    </location>
</feature>
<evidence type="ECO:0000256" key="6">
    <source>
        <dbReference type="SAM" id="Phobius"/>
    </source>
</evidence>
<protein>
    <recommendedName>
        <fullName evidence="8">Cation transporter</fullName>
    </recommendedName>
</protein>
<gene>
    <name evidence="7" type="ORF">Hfx1149_15835</name>
</gene>
<evidence type="ECO:0000256" key="3">
    <source>
        <dbReference type="ARBA" id="ARBA00022692"/>
    </source>
</evidence>
<name>A0A643JSD3_9EURY</name>
<dbReference type="InterPro" id="IPR002758">
    <property type="entry name" value="Cation_antiport_E"/>
</dbReference>
<dbReference type="AlphaFoldDB" id="A0A643JSD3"/>